<dbReference type="EMBL" id="CAJHUC010000318">
    <property type="protein sequence ID" value="CAD7695192.1"/>
    <property type="molecule type" value="Genomic_DNA"/>
</dbReference>
<keyword evidence="3" id="KW-1185">Reference proteome</keyword>
<feature type="compositionally biased region" description="Polar residues" evidence="1">
    <location>
        <begin position="184"/>
        <end position="199"/>
    </location>
</feature>
<proteinExistence type="predicted"/>
<dbReference type="AlphaFoldDB" id="A0A8S1IPA8"/>
<dbReference type="Proteomes" id="UP000708148">
    <property type="component" value="Unassembled WGS sequence"/>
</dbReference>
<protein>
    <submittedName>
        <fullName evidence="2">Uncharacterized protein</fullName>
    </submittedName>
</protein>
<sequence>MMKKAFSRMFFHTKKPPHGYILQRVVRSTALLAKGTLHSSHEVERSTEMQKGTLCNKASWLHPNHSLSPVPANQVASSSPSGSSSGALAHVPNSNKSQHGESSPRQRQQENGAKLFPRAATGGGHSRPAHTNIFTAGLYLFMQRVFSLQPRRSTSKSNNGPQNCPRRLGALPESRKLEEKTPPMANQLNCASPQNTQSS</sequence>
<evidence type="ECO:0000313" key="2">
    <source>
        <dbReference type="EMBL" id="CAD7695192.1"/>
    </source>
</evidence>
<feature type="region of interest" description="Disordered" evidence="1">
    <location>
        <begin position="150"/>
        <end position="199"/>
    </location>
</feature>
<feature type="compositionally biased region" description="Basic and acidic residues" evidence="1">
    <location>
        <begin position="98"/>
        <end position="108"/>
    </location>
</feature>
<gene>
    <name evidence="2" type="ORF">OSTQU699_LOCUS553</name>
</gene>
<evidence type="ECO:0000313" key="3">
    <source>
        <dbReference type="Proteomes" id="UP000708148"/>
    </source>
</evidence>
<accession>A0A8S1IPA8</accession>
<comment type="caution">
    <text evidence="2">The sequence shown here is derived from an EMBL/GenBank/DDBJ whole genome shotgun (WGS) entry which is preliminary data.</text>
</comment>
<evidence type="ECO:0000256" key="1">
    <source>
        <dbReference type="SAM" id="MobiDB-lite"/>
    </source>
</evidence>
<feature type="region of interest" description="Disordered" evidence="1">
    <location>
        <begin position="65"/>
        <end position="111"/>
    </location>
</feature>
<organism evidence="2 3">
    <name type="scientific">Ostreobium quekettii</name>
    <dbReference type="NCBI Taxonomy" id="121088"/>
    <lineage>
        <taxon>Eukaryota</taxon>
        <taxon>Viridiplantae</taxon>
        <taxon>Chlorophyta</taxon>
        <taxon>core chlorophytes</taxon>
        <taxon>Ulvophyceae</taxon>
        <taxon>TCBD clade</taxon>
        <taxon>Bryopsidales</taxon>
        <taxon>Ostreobineae</taxon>
        <taxon>Ostreobiaceae</taxon>
        <taxon>Ostreobium</taxon>
    </lineage>
</organism>
<name>A0A8S1IPA8_9CHLO</name>
<feature type="compositionally biased region" description="Low complexity" evidence="1">
    <location>
        <begin position="77"/>
        <end position="86"/>
    </location>
</feature>
<feature type="compositionally biased region" description="Polar residues" evidence="1">
    <location>
        <begin position="150"/>
        <end position="162"/>
    </location>
</feature>
<reference evidence="2" key="1">
    <citation type="submission" date="2020-12" db="EMBL/GenBank/DDBJ databases">
        <authorList>
            <person name="Iha C."/>
        </authorList>
    </citation>
    <scope>NUCLEOTIDE SEQUENCE</scope>
</reference>